<dbReference type="PANTHER" id="PTHR11803">
    <property type="entry name" value="2-IMINOBUTANOATE/2-IMINOPROPANOATE DEAMINASE RIDA"/>
    <property type="match status" value="1"/>
</dbReference>
<dbReference type="Gene3D" id="3.30.1330.40">
    <property type="entry name" value="RutC-like"/>
    <property type="match status" value="1"/>
</dbReference>
<dbReference type="PANTHER" id="PTHR11803:SF39">
    <property type="entry name" value="2-IMINOBUTANOATE_2-IMINOPROPANOATE DEAMINASE"/>
    <property type="match status" value="1"/>
</dbReference>
<sequence>MKRLLATALLLAATPALMQTALAQPAVAPQALPAKLPFSPSIRVGDLLFMSGQIGQAPEGMDKHKEGFDAAVKGAMDSIGKILASNGLDFGHVVKCTVMLDDMADWPRFNAAYLPYFEGKRLPTRSAFGADGLALGAPLEVECIAAFKS</sequence>
<protein>
    <submittedName>
        <fullName evidence="2">Endoribonuclease L-PSP</fullName>
    </submittedName>
</protein>
<keyword evidence="1" id="KW-0732">Signal</keyword>
<dbReference type="CDD" id="cd00448">
    <property type="entry name" value="YjgF_YER057c_UK114_family"/>
    <property type="match status" value="1"/>
</dbReference>
<dbReference type="InterPro" id="IPR035959">
    <property type="entry name" value="RutC-like_sf"/>
</dbReference>
<comment type="caution">
    <text evidence="2">The sequence shown here is derived from an EMBL/GenBank/DDBJ whole genome shotgun (WGS) entry which is preliminary data.</text>
</comment>
<accession>A0A0J7XXG1</accession>
<keyword evidence="3" id="KW-1185">Reference proteome</keyword>
<organism evidence="2 3">
    <name type="scientific">Sphingobium cupriresistens LL01</name>
    <dbReference type="NCBI Taxonomy" id="1420583"/>
    <lineage>
        <taxon>Bacteria</taxon>
        <taxon>Pseudomonadati</taxon>
        <taxon>Pseudomonadota</taxon>
        <taxon>Alphaproteobacteria</taxon>
        <taxon>Sphingomonadales</taxon>
        <taxon>Sphingomonadaceae</taxon>
        <taxon>Sphingobium</taxon>
    </lineage>
</organism>
<evidence type="ECO:0000313" key="3">
    <source>
        <dbReference type="Proteomes" id="UP000052232"/>
    </source>
</evidence>
<dbReference type="EMBL" id="JACT01000002">
    <property type="protein sequence ID" value="KMS55913.1"/>
    <property type="molecule type" value="Genomic_DNA"/>
</dbReference>
<proteinExistence type="predicted"/>
<dbReference type="SUPFAM" id="SSF55298">
    <property type="entry name" value="YjgF-like"/>
    <property type="match status" value="1"/>
</dbReference>
<dbReference type="GO" id="GO:0005829">
    <property type="term" value="C:cytosol"/>
    <property type="evidence" value="ECO:0007669"/>
    <property type="project" value="TreeGrafter"/>
</dbReference>
<dbReference type="RefSeq" id="WP_066604710.1">
    <property type="nucleotide sequence ID" value="NZ_KQ130434.1"/>
</dbReference>
<evidence type="ECO:0000256" key="1">
    <source>
        <dbReference type="SAM" id="SignalP"/>
    </source>
</evidence>
<gene>
    <name evidence="2" type="ORF">V473_14455</name>
</gene>
<name>A0A0J7XXG1_9SPHN</name>
<feature type="signal peptide" evidence="1">
    <location>
        <begin position="1"/>
        <end position="23"/>
    </location>
</feature>
<dbReference type="AlphaFoldDB" id="A0A0J7XXG1"/>
<dbReference type="Pfam" id="PF01042">
    <property type="entry name" value="Ribonuc_L-PSP"/>
    <property type="match status" value="1"/>
</dbReference>
<dbReference type="PATRIC" id="fig|1420583.3.peg.2703"/>
<dbReference type="Proteomes" id="UP000052232">
    <property type="component" value="Unassembled WGS sequence"/>
</dbReference>
<feature type="chain" id="PRO_5005292175" evidence="1">
    <location>
        <begin position="24"/>
        <end position="149"/>
    </location>
</feature>
<dbReference type="InterPro" id="IPR006175">
    <property type="entry name" value="YjgF/YER057c/UK114"/>
</dbReference>
<dbReference type="STRING" id="1420583.V473_14455"/>
<reference evidence="2 3" key="1">
    <citation type="journal article" date="2015" name="G3 (Bethesda)">
        <title>Insights into Ongoing Evolution of the Hexachlorocyclohexane Catabolic Pathway from Comparative Genomics of Ten Sphingomonadaceae Strains.</title>
        <authorList>
            <person name="Pearce S.L."/>
            <person name="Oakeshott J.G."/>
            <person name="Pandey G."/>
        </authorList>
    </citation>
    <scope>NUCLEOTIDE SEQUENCE [LARGE SCALE GENOMIC DNA]</scope>
    <source>
        <strain evidence="2 3">LL01</strain>
    </source>
</reference>
<evidence type="ECO:0000313" key="2">
    <source>
        <dbReference type="EMBL" id="KMS55913.1"/>
    </source>
</evidence>
<dbReference type="GO" id="GO:0019239">
    <property type="term" value="F:deaminase activity"/>
    <property type="evidence" value="ECO:0007669"/>
    <property type="project" value="TreeGrafter"/>
</dbReference>